<organism evidence="1 2">
    <name type="scientific">Paraburkholderia azotifigens</name>
    <dbReference type="NCBI Taxonomy" id="2057004"/>
    <lineage>
        <taxon>Bacteria</taxon>
        <taxon>Pseudomonadati</taxon>
        <taxon>Pseudomonadota</taxon>
        <taxon>Betaproteobacteria</taxon>
        <taxon>Burkholderiales</taxon>
        <taxon>Burkholderiaceae</taxon>
        <taxon>Paraburkholderia</taxon>
    </lineage>
</organism>
<comment type="caution">
    <text evidence="1">The sequence shown here is derived from an EMBL/GenBank/DDBJ whole genome shotgun (WGS) entry which is preliminary data.</text>
</comment>
<sequence>MAAQAEQLVTFDEAQRLVHRDGALEEAVLRVSKIDFAMQCRKLVEEHGWSIETCAEVEDLYRKFLALNIRYPELKLCPNGPVDEFWHAHILDTRKYAADCEQLFGEMLHHYPYFGMRGPEDKADLDQAFAGTVDLFIRHFGIDPTAGDAHARACRPQRCP</sequence>
<dbReference type="EMBL" id="VOQS01000005">
    <property type="protein sequence ID" value="TXC79102.1"/>
    <property type="molecule type" value="Genomic_DNA"/>
</dbReference>
<evidence type="ECO:0000313" key="1">
    <source>
        <dbReference type="EMBL" id="TXC79102.1"/>
    </source>
</evidence>
<protein>
    <recommendedName>
        <fullName evidence="3">Glycine-rich domain-containing protein-like</fullName>
    </recommendedName>
</protein>
<accession>A0A5C6V0F1</accession>
<evidence type="ECO:0008006" key="3">
    <source>
        <dbReference type="Google" id="ProtNLM"/>
    </source>
</evidence>
<proteinExistence type="predicted"/>
<evidence type="ECO:0000313" key="2">
    <source>
        <dbReference type="Proteomes" id="UP000321776"/>
    </source>
</evidence>
<dbReference type="RefSeq" id="WP_147236921.1">
    <property type="nucleotide sequence ID" value="NZ_VOQS01000005.1"/>
</dbReference>
<reference evidence="1 2" key="1">
    <citation type="journal article" date="2018" name="Int. J. Syst. Evol. Microbiol.">
        <title>Paraburkholderia azotifigens sp. nov., a nitrogen-fixing bacterium isolated from paddy soil.</title>
        <authorList>
            <person name="Choi G.M."/>
            <person name="Im W.T."/>
        </authorList>
    </citation>
    <scope>NUCLEOTIDE SEQUENCE [LARGE SCALE GENOMIC DNA]</scope>
    <source>
        <strain evidence="1 2">NF 2-5-3</strain>
    </source>
</reference>
<dbReference type="AlphaFoldDB" id="A0A5C6V0F1"/>
<name>A0A5C6V0F1_9BURK</name>
<gene>
    <name evidence="1" type="ORF">FRZ40_32285</name>
</gene>
<dbReference type="Proteomes" id="UP000321776">
    <property type="component" value="Unassembled WGS sequence"/>
</dbReference>